<gene>
    <name evidence="1" type="ORF">VNO78_22019</name>
</gene>
<reference evidence="1 2" key="1">
    <citation type="submission" date="2024-01" db="EMBL/GenBank/DDBJ databases">
        <title>The genomes of 5 underutilized Papilionoideae crops provide insights into root nodulation and disease resistanc.</title>
        <authorList>
            <person name="Jiang F."/>
        </authorList>
    </citation>
    <scope>NUCLEOTIDE SEQUENCE [LARGE SCALE GENOMIC DNA]</scope>
    <source>
        <strain evidence="1">DUOXIRENSHENG_FW03</strain>
        <tissue evidence="1">Leaves</tissue>
    </source>
</reference>
<organism evidence="1 2">
    <name type="scientific">Psophocarpus tetragonolobus</name>
    <name type="common">Winged bean</name>
    <name type="synonym">Dolichos tetragonolobus</name>
    <dbReference type="NCBI Taxonomy" id="3891"/>
    <lineage>
        <taxon>Eukaryota</taxon>
        <taxon>Viridiplantae</taxon>
        <taxon>Streptophyta</taxon>
        <taxon>Embryophyta</taxon>
        <taxon>Tracheophyta</taxon>
        <taxon>Spermatophyta</taxon>
        <taxon>Magnoliopsida</taxon>
        <taxon>eudicotyledons</taxon>
        <taxon>Gunneridae</taxon>
        <taxon>Pentapetalae</taxon>
        <taxon>rosids</taxon>
        <taxon>fabids</taxon>
        <taxon>Fabales</taxon>
        <taxon>Fabaceae</taxon>
        <taxon>Papilionoideae</taxon>
        <taxon>50 kb inversion clade</taxon>
        <taxon>NPAAA clade</taxon>
        <taxon>indigoferoid/millettioid clade</taxon>
        <taxon>Phaseoleae</taxon>
        <taxon>Psophocarpus</taxon>
    </lineage>
</organism>
<protein>
    <submittedName>
        <fullName evidence="1">Uncharacterized protein</fullName>
    </submittedName>
</protein>
<evidence type="ECO:0000313" key="2">
    <source>
        <dbReference type="Proteomes" id="UP001386955"/>
    </source>
</evidence>
<dbReference type="PANTHER" id="PTHR35512">
    <property type="entry name" value="OS11G0550900 PROTEIN"/>
    <property type="match status" value="1"/>
</dbReference>
<dbReference type="InterPro" id="IPR043502">
    <property type="entry name" value="DNA/RNA_pol_sf"/>
</dbReference>
<dbReference type="AlphaFoldDB" id="A0AAN9SBU3"/>
<comment type="caution">
    <text evidence="1">The sequence shown here is derived from an EMBL/GenBank/DDBJ whole genome shotgun (WGS) entry which is preliminary data.</text>
</comment>
<accession>A0AAN9SBU3</accession>
<keyword evidence="2" id="KW-1185">Reference proteome</keyword>
<proteinExistence type="predicted"/>
<name>A0AAN9SBU3_PSOTE</name>
<dbReference type="Proteomes" id="UP001386955">
    <property type="component" value="Unassembled WGS sequence"/>
</dbReference>
<dbReference type="SUPFAM" id="SSF56672">
    <property type="entry name" value="DNA/RNA polymerases"/>
    <property type="match status" value="1"/>
</dbReference>
<dbReference type="EMBL" id="JAYMYS010000005">
    <property type="protein sequence ID" value="KAK7393463.1"/>
    <property type="molecule type" value="Genomic_DNA"/>
</dbReference>
<dbReference type="PANTHER" id="PTHR35512:SF1">
    <property type="entry name" value="OS11G0550900 PROTEIN"/>
    <property type="match status" value="1"/>
</dbReference>
<evidence type="ECO:0000313" key="1">
    <source>
        <dbReference type="EMBL" id="KAK7393463.1"/>
    </source>
</evidence>
<sequence length="292" mass="32611">MLSGSVLDSDLKFLIVDSLSVGDLRLLVLLSFDAVTTKPILKLLKKQIHFQWNNECIKCFEKVKIALAAFLIWNRPWSSQDLWVYLLVSEGAISVALDDECLNRVLLSGLMEGRLLIPSIEVSHSKTVSNAGLFIWRNTFVAWGYCCSDRLGLVILTVLHLTAGRLAGRAIAYVQLARGQFDTVMQQSQARQVHKELQDAMAQLDAIRHEIRSISIINPGPLTRRLVDNPDQFFVPNVDNIESRKLEDSGENHSIPTVVKDSTSMASNSCNMQSQATMYARLAESPAIKNEL</sequence>